<dbReference type="eggNOG" id="ENOG5034CF0">
    <property type="taxonomic scope" value="Bacteria"/>
</dbReference>
<evidence type="ECO:0000313" key="3">
    <source>
        <dbReference type="Proteomes" id="UP000006281"/>
    </source>
</evidence>
<dbReference type="Proteomes" id="UP000006281">
    <property type="component" value="Chromosome"/>
</dbReference>
<dbReference type="AlphaFoldDB" id="K0JUV1"/>
<feature type="compositionally biased region" description="Low complexity" evidence="1">
    <location>
        <begin position="104"/>
        <end position="116"/>
    </location>
</feature>
<dbReference type="RefSeq" id="WP_015101717.1">
    <property type="nucleotide sequence ID" value="NC_019673.1"/>
</dbReference>
<evidence type="ECO:0000256" key="1">
    <source>
        <dbReference type="SAM" id="MobiDB-lite"/>
    </source>
</evidence>
<name>K0JUV1_SACES</name>
<proteinExistence type="predicted"/>
<sequence length="116" mass="12522">MNAHPTTATPCHDPGFAQFLAALAVEEAPRLFAVAVEYDDREDTYIAAYGLAFADRSEVVSTEGGFYATLQKPENALVFFTEQGEATPHLLWLPPAQERRRTPTTAASTSTSASTA</sequence>
<dbReference type="KEGG" id="sesp:BN6_43230"/>
<accession>K0JUV1</accession>
<evidence type="ECO:0000313" key="2">
    <source>
        <dbReference type="EMBL" id="CCH31605.1"/>
    </source>
</evidence>
<reference evidence="2 3" key="1">
    <citation type="journal article" date="2012" name="BMC Genomics">
        <title>Complete genome sequence of Saccharothrix espanaensis DSM 44229T and comparison to the other completely sequenced Pseudonocardiaceae.</title>
        <authorList>
            <person name="Strobel T."/>
            <person name="Al-Dilaimi A."/>
            <person name="Blom J."/>
            <person name="Gessner A."/>
            <person name="Kalinowski J."/>
            <person name="Luzhetska M."/>
            <person name="Puhler A."/>
            <person name="Szczepanowski R."/>
            <person name="Bechthold A."/>
            <person name="Ruckert C."/>
        </authorList>
    </citation>
    <scope>NUCLEOTIDE SEQUENCE [LARGE SCALE GENOMIC DNA]</scope>
    <source>
        <strain evidence="3">ATCC 51144 / DSM 44229 / JCM 9112 / NBRC 15066 / NRRL 15764</strain>
    </source>
</reference>
<dbReference type="OrthoDB" id="3694433at2"/>
<keyword evidence="3" id="KW-1185">Reference proteome</keyword>
<dbReference type="EMBL" id="HE804045">
    <property type="protein sequence ID" value="CCH31605.1"/>
    <property type="molecule type" value="Genomic_DNA"/>
</dbReference>
<organism evidence="2 3">
    <name type="scientific">Saccharothrix espanaensis (strain ATCC 51144 / DSM 44229 / JCM 9112 / NBRC 15066 / NRRL 15764)</name>
    <dbReference type="NCBI Taxonomy" id="1179773"/>
    <lineage>
        <taxon>Bacteria</taxon>
        <taxon>Bacillati</taxon>
        <taxon>Actinomycetota</taxon>
        <taxon>Actinomycetes</taxon>
        <taxon>Pseudonocardiales</taxon>
        <taxon>Pseudonocardiaceae</taxon>
        <taxon>Saccharothrix</taxon>
    </lineage>
</organism>
<feature type="region of interest" description="Disordered" evidence="1">
    <location>
        <begin position="93"/>
        <end position="116"/>
    </location>
</feature>
<protein>
    <submittedName>
        <fullName evidence="2">Uncharacterized protein</fullName>
    </submittedName>
</protein>
<dbReference type="HOGENOM" id="CLU_169016_0_0_11"/>
<dbReference type="STRING" id="1179773.BN6_43230"/>
<dbReference type="BioCyc" id="SESP1179773:BN6_RS20925-MONOMER"/>
<gene>
    <name evidence="2" type="ordered locus">BN6_43230</name>
</gene>